<dbReference type="SUPFAM" id="SSF74650">
    <property type="entry name" value="Galactose mutarotase-like"/>
    <property type="match status" value="1"/>
</dbReference>
<dbReference type="InterPro" id="IPR000519">
    <property type="entry name" value="P_trefoil_dom"/>
</dbReference>
<proteinExistence type="inferred from homology"/>
<evidence type="ECO:0000313" key="12">
    <source>
        <dbReference type="RefSeq" id="XP_022317334.1"/>
    </source>
</evidence>
<dbReference type="PANTHER" id="PTHR22762">
    <property type="entry name" value="ALPHA-GLUCOSIDASE"/>
    <property type="match status" value="1"/>
</dbReference>
<comment type="similarity">
    <text evidence="2 9">Belongs to the glycosyl hydrolase 31 family.</text>
</comment>
<evidence type="ECO:0000256" key="9">
    <source>
        <dbReference type="RuleBase" id="RU361185"/>
    </source>
</evidence>
<comment type="subcellular location">
    <subcellularLocation>
        <location evidence="1">Membrane</location>
    </subcellularLocation>
</comment>
<evidence type="ECO:0000256" key="7">
    <source>
        <dbReference type="ARBA" id="ARBA00023295"/>
    </source>
</evidence>
<evidence type="ECO:0000256" key="6">
    <source>
        <dbReference type="ARBA" id="ARBA00023180"/>
    </source>
</evidence>
<dbReference type="Pfam" id="PF01055">
    <property type="entry name" value="Glyco_hydro_31_2nd"/>
    <property type="match status" value="1"/>
</dbReference>
<dbReference type="SUPFAM" id="SSF51445">
    <property type="entry name" value="(Trans)glycosidases"/>
    <property type="match status" value="1"/>
</dbReference>
<dbReference type="PROSITE" id="PS51448">
    <property type="entry name" value="P_TREFOIL_2"/>
    <property type="match status" value="1"/>
</dbReference>
<protein>
    <submittedName>
        <fullName evidence="12 13">Lysosomal alpha-glucosidase-like isoform X1</fullName>
    </submittedName>
</protein>
<reference evidence="12 13" key="1">
    <citation type="submission" date="2025-04" db="UniProtKB">
        <authorList>
            <consortium name="RefSeq"/>
        </authorList>
    </citation>
    <scope>IDENTIFICATION</scope>
    <source>
        <tissue evidence="12 13">Whole sample</tissue>
    </source>
</reference>
<dbReference type="GO" id="GO:0030246">
    <property type="term" value="F:carbohydrate binding"/>
    <property type="evidence" value="ECO:0007669"/>
    <property type="project" value="InterPro"/>
</dbReference>
<dbReference type="InterPro" id="IPR000322">
    <property type="entry name" value="Glyco_hydro_31_TIM"/>
</dbReference>
<dbReference type="CDD" id="cd06602">
    <property type="entry name" value="GH31_MGAM_SI_GAA"/>
    <property type="match status" value="1"/>
</dbReference>
<dbReference type="FunFam" id="2.60.40.1180:FF:000001">
    <property type="entry name" value="Maltase-glucoamylase, intestinal"/>
    <property type="match status" value="1"/>
</dbReference>
<dbReference type="KEGG" id="cvn:111120703"/>
<dbReference type="Pfam" id="PF13802">
    <property type="entry name" value="Gal_mutarotas_2"/>
    <property type="match status" value="1"/>
</dbReference>
<dbReference type="SMART" id="SM00018">
    <property type="entry name" value="PD"/>
    <property type="match status" value="1"/>
</dbReference>
<dbReference type="InterPro" id="IPR044913">
    <property type="entry name" value="P_trefoil_dom_sf"/>
</dbReference>
<evidence type="ECO:0000259" key="10">
    <source>
        <dbReference type="PROSITE" id="PS51448"/>
    </source>
</evidence>
<dbReference type="Pfam" id="PF21365">
    <property type="entry name" value="Glyco_hydro_31_3rd"/>
    <property type="match status" value="1"/>
</dbReference>
<dbReference type="RefSeq" id="XP_022317334.1">
    <property type="nucleotide sequence ID" value="XM_022461626.1"/>
</dbReference>
<evidence type="ECO:0000256" key="2">
    <source>
        <dbReference type="ARBA" id="ARBA00007806"/>
    </source>
</evidence>
<dbReference type="PROSITE" id="PS00129">
    <property type="entry name" value="GLYCOSYL_HYDROL_F31_1"/>
    <property type="match status" value="1"/>
</dbReference>
<keyword evidence="7 9" id="KW-0326">Glycosidase</keyword>
<organism evidence="11 12">
    <name type="scientific">Crassostrea virginica</name>
    <name type="common">Eastern oyster</name>
    <dbReference type="NCBI Taxonomy" id="6565"/>
    <lineage>
        <taxon>Eukaryota</taxon>
        <taxon>Metazoa</taxon>
        <taxon>Spiralia</taxon>
        <taxon>Lophotrochozoa</taxon>
        <taxon>Mollusca</taxon>
        <taxon>Bivalvia</taxon>
        <taxon>Autobranchia</taxon>
        <taxon>Pteriomorphia</taxon>
        <taxon>Ostreida</taxon>
        <taxon>Ostreoidea</taxon>
        <taxon>Ostreidae</taxon>
        <taxon>Crassostrea</taxon>
    </lineage>
</organism>
<evidence type="ECO:0000256" key="4">
    <source>
        <dbReference type="ARBA" id="ARBA00023136"/>
    </source>
</evidence>
<accession>A0A8B8CQ76</accession>
<dbReference type="FunFam" id="3.20.20.80:FF:000016">
    <property type="entry name" value="Maltase-glucoamylase, intestinal"/>
    <property type="match status" value="1"/>
</dbReference>
<dbReference type="GO" id="GO:0016020">
    <property type="term" value="C:membrane"/>
    <property type="evidence" value="ECO:0007669"/>
    <property type="project" value="UniProtKB-SubCell"/>
</dbReference>
<dbReference type="Gene3D" id="2.60.40.1180">
    <property type="entry name" value="Golgi alpha-mannosidase II"/>
    <property type="match status" value="2"/>
</dbReference>
<keyword evidence="5" id="KW-1015">Disulfide bond</keyword>
<dbReference type="Pfam" id="PF00088">
    <property type="entry name" value="Trefoil"/>
    <property type="match status" value="1"/>
</dbReference>
<evidence type="ECO:0000313" key="11">
    <source>
        <dbReference type="Proteomes" id="UP000694844"/>
    </source>
</evidence>
<keyword evidence="4" id="KW-0472">Membrane</keyword>
<dbReference type="GeneID" id="111120703"/>
<dbReference type="SUPFAM" id="SSF51011">
    <property type="entry name" value="Glycosyl hydrolase domain"/>
    <property type="match status" value="1"/>
</dbReference>
<dbReference type="PANTHER" id="PTHR22762:SF131">
    <property type="entry name" value="GLYCOSIDE HYDROLASE FAMILY 31 N-TERMINAL DOMAIN-CONTAINING PROTEIN"/>
    <property type="match status" value="1"/>
</dbReference>
<feature type="domain" description="P-type" evidence="10">
    <location>
        <begin position="92"/>
        <end position="152"/>
    </location>
</feature>
<dbReference type="InterPro" id="IPR025887">
    <property type="entry name" value="Glyco_hydro_31_N_dom"/>
</dbReference>
<sequence>MGNKSVMVGCFILFLILMNLALLYKLYADPRIQIVIFQSKEQTFQEQNSAMKYQQRGFGQIPILQGLHYLSKINNNKDLEKLEEKQPLQAKSQCAVVDDAYKFDCYPETFIATKEKCEARGCCWQVGLSDQTLDKKNLSGGVMGVPFCYYPKDFPGYKTGLKAITPTGFTVGLTRNTTGFYPDDIMTLVMDVRYETDYRLRIRIYDPKNARYEVPLNTPKVSKAAPTQKYSVIVSKTGESFNFAVVRKILSPGRPVVLFNTSGAAPLIFADQFIQLSTFLPSKYLYGLGEHRGSFLHSLDWRRLVTWNRDQAPHDPDTGTNLYGHHPFYLMMEDGGRSHGFFLLNSNAKETALQPAPAMTWRTIGGILDMYMFMGPSPSEVIQQYTEVIGRSFMPPYWSLGFHVCKYGYKSVNETMAVVNRMKEAKIPQDTQWNDIDYMEEYKDFTTGTDKFGDQAAMVDTLHSMGMHYIMIVDPGISNKKSSSPYPPYDLGTKMDIWIKDSQGKPLVGKVWPGDVVFPDFTNPKSYDYWTQMTKDFHDKVQFDGMWIDMNELSNFYDGSLTGCPENKYDNPPYVPAVLGGKLKAKTICPSSLQNFSMAYNVHDLYGFTETMATYQALKTVRTKRPFVISRSTFAGQGHYGGHWSGDNFARYEDMYLSIPEMLNMNMFGISMIGADICGFHDDTTEQLCQRWQQLGAFYPFSRNHNDLGKKPQDPASFSQAMQDSTRLALNVRYALLPYLYTLFHKSNAMGETVVRPLFFEFPQDVNTYSIDDQFMWGSALMITPVLTQDTTVLNTYFPACVWYDLNLGKEIVGNSSRVKMDAPMDQINVYVRGGSILPLTMASLTTTESRKNNFKLLVALNGTGQANGGLFWDDGETIGTHESGAFNMIMFTAGRNFVSSEAMKAGYTAERMLLDSLFVYGVEAAPKSVTVNSKAAQYQYSPQYKSLNVKIPLVDLLKPLSVKWM</sequence>
<keyword evidence="6" id="KW-0325">Glycoprotein</keyword>
<name>A0A8B8CQ76_CRAVI</name>
<dbReference type="InterPro" id="IPR017853">
    <property type="entry name" value="GH"/>
</dbReference>
<evidence type="ECO:0000256" key="3">
    <source>
        <dbReference type="ARBA" id="ARBA00022801"/>
    </source>
</evidence>
<dbReference type="InterPro" id="IPR030458">
    <property type="entry name" value="Glyco_hydro_31_AS"/>
</dbReference>
<dbReference type="CDD" id="cd14752">
    <property type="entry name" value="GH31_N"/>
    <property type="match status" value="1"/>
</dbReference>
<evidence type="ECO:0000256" key="8">
    <source>
        <dbReference type="PROSITE-ProRule" id="PRU00779"/>
    </source>
</evidence>
<gene>
    <name evidence="12 13" type="primary">LOC111120703</name>
</gene>
<dbReference type="Proteomes" id="UP000694844">
    <property type="component" value="Chromosome 2"/>
</dbReference>
<dbReference type="AlphaFoldDB" id="A0A8B8CQ76"/>
<evidence type="ECO:0000256" key="5">
    <source>
        <dbReference type="ARBA" id="ARBA00023157"/>
    </source>
</evidence>
<dbReference type="Gene3D" id="2.60.40.1760">
    <property type="entry name" value="glycosyl hydrolase (family 31)"/>
    <property type="match status" value="1"/>
</dbReference>
<dbReference type="InterPro" id="IPR011013">
    <property type="entry name" value="Gal_mutarotase_sf_dom"/>
</dbReference>
<evidence type="ECO:0000256" key="1">
    <source>
        <dbReference type="ARBA" id="ARBA00004370"/>
    </source>
</evidence>
<evidence type="ECO:0000313" key="13">
    <source>
        <dbReference type="RefSeq" id="XP_022317335.1"/>
    </source>
</evidence>
<dbReference type="PROSITE" id="PS00707">
    <property type="entry name" value="GLYCOSYL_HYDROL_F31_2"/>
    <property type="match status" value="1"/>
</dbReference>
<keyword evidence="11" id="KW-1185">Reference proteome</keyword>
<dbReference type="CDD" id="cd00111">
    <property type="entry name" value="Trefoil"/>
    <property type="match status" value="1"/>
</dbReference>
<comment type="caution">
    <text evidence="8">Lacks conserved residue(s) required for the propagation of feature annotation.</text>
</comment>
<dbReference type="GO" id="GO:0004558">
    <property type="term" value="F:alpha-1,4-glucosidase activity"/>
    <property type="evidence" value="ECO:0007669"/>
    <property type="project" value="TreeGrafter"/>
</dbReference>
<dbReference type="RefSeq" id="XP_022317335.1">
    <property type="nucleotide sequence ID" value="XM_022461627.1"/>
</dbReference>
<dbReference type="OrthoDB" id="5839090at2759"/>
<dbReference type="InterPro" id="IPR048395">
    <property type="entry name" value="Glyco_hydro_31_C"/>
</dbReference>
<dbReference type="GO" id="GO:0005975">
    <property type="term" value="P:carbohydrate metabolic process"/>
    <property type="evidence" value="ECO:0007669"/>
    <property type="project" value="InterPro"/>
</dbReference>
<dbReference type="InterPro" id="IPR013780">
    <property type="entry name" value="Glyco_hydro_b"/>
</dbReference>
<dbReference type="Gene3D" id="4.10.110.10">
    <property type="entry name" value="Spasmolytic Protein, domain 1"/>
    <property type="match status" value="1"/>
</dbReference>
<dbReference type="Gene3D" id="3.20.20.80">
    <property type="entry name" value="Glycosidases"/>
    <property type="match status" value="1"/>
</dbReference>
<keyword evidence="3 9" id="KW-0378">Hydrolase</keyword>
<dbReference type="InterPro" id="IPR030459">
    <property type="entry name" value="Glyco_hydro_31_CS"/>
</dbReference>